<evidence type="ECO:0000256" key="2">
    <source>
        <dbReference type="PROSITE-ProRule" id="PRU00284"/>
    </source>
</evidence>
<keyword evidence="3" id="KW-0812">Transmembrane</keyword>
<gene>
    <name evidence="5" type="ORF">H8700_03965</name>
</gene>
<dbReference type="SMART" id="SM00283">
    <property type="entry name" value="MA"/>
    <property type="match status" value="1"/>
</dbReference>
<dbReference type="RefSeq" id="WP_249303290.1">
    <property type="nucleotide sequence ID" value="NZ_JACRSW010000014.1"/>
</dbReference>
<sequence length="682" mass="76544">MIKNMKMKTALTIVISFFSILCLSFLYVTTQSGMTRLMKTSAKEKMKTSLNSQAALVDEYVAHQEDLLKKYSISPEVVDYLKDLNNVSKKEKAQAFTEKYYAGLDNWEGLYVAEWNTHIIAHSNKKVIGMYTRKGDSLKQLQNAMTKENGLYDAGIIISPASGKLILSMYCPVFDSDGTTILGYVGGGPFMKKLENMLDKTKAKNECAKYSMINVTSKMYIFDKNKSLITKEVKDKGIADIITHISQNKNKSADVLTYKDSKNINYVLSYKYNAEHDWAVVAKANEKELYADVYKTMNELAVICVISFLLIAFLSWFFIHGYTKPLDYVTKDLLALKNLKISKDPRLQKYINTNSEVGQIATALDSLNDSFEYIVTKLEKCSDSLNSSAENMTDSSEVLMQCVGENATTTEQFAKHTDTINQTVEQVDEGIGEISAVVSDVESKIRIGNEKSSELMKKVLDMRDIASSSLDNANTKIEENHQAIQEAIVNLQSLTQIDEMAKQILSITSQTNLLSLNASIEAARAGEAGRGFSIVADEIGNLANISRDTATAIQEICEDTKQNITMVEGCFDNIIAFMENDIKTQFQDFVTATNEYNDSIAQIQEIIHEMSECSDAFVKAVTDIQSQIDQVQKNPEEFKNSTEHVLEKVEQTRKMTQNLTQIVQDNEENAISIREIINRFSK</sequence>
<evidence type="ECO:0000256" key="1">
    <source>
        <dbReference type="ARBA" id="ARBA00023224"/>
    </source>
</evidence>
<keyword evidence="6" id="KW-1185">Reference proteome</keyword>
<dbReference type="Gene3D" id="6.10.340.10">
    <property type="match status" value="1"/>
</dbReference>
<organism evidence="5 6">
    <name type="scientific">Jutongia hominis</name>
    <dbReference type="NCBI Taxonomy" id="2763664"/>
    <lineage>
        <taxon>Bacteria</taxon>
        <taxon>Bacillati</taxon>
        <taxon>Bacillota</taxon>
        <taxon>Clostridia</taxon>
        <taxon>Lachnospirales</taxon>
        <taxon>Lachnospiraceae</taxon>
        <taxon>Jutongia</taxon>
    </lineage>
</organism>
<feature type="transmembrane region" description="Helical" evidence="3">
    <location>
        <begin position="300"/>
        <end position="319"/>
    </location>
</feature>
<dbReference type="InterPro" id="IPR029151">
    <property type="entry name" value="Sensor-like_sf"/>
</dbReference>
<dbReference type="Pfam" id="PF00015">
    <property type="entry name" value="MCPsignal"/>
    <property type="match status" value="1"/>
</dbReference>
<keyword evidence="3" id="KW-1133">Transmembrane helix</keyword>
<dbReference type="InterPro" id="IPR004089">
    <property type="entry name" value="MCPsignal_dom"/>
</dbReference>
<evidence type="ECO:0000256" key="3">
    <source>
        <dbReference type="SAM" id="Phobius"/>
    </source>
</evidence>
<dbReference type="Proteomes" id="UP000637513">
    <property type="component" value="Unassembled WGS sequence"/>
</dbReference>
<dbReference type="PROSITE" id="PS50111">
    <property type="entry name" value="CHEMOTAXIS_TRANSDUC_2"/>
    <property type="match status" value="1"/>
</dbReference>
<dbReference type="CDD" id="cd18773">
    <property type="entry name" value="PDC1_HK_sensor"/>
    <property type="match status" value="1"/>
</dbReference>
<keyword evidence="1 2" id="KW-0807">Transducer</keyword>
<keyword evidence="3" id="KW-0472">Membrane</keyword>
<evidence type="ECO:0000313" key="5">
    <source>
        <dbReference type="EMBL" id="MBC8556861.1"/>
    </source>
</evidence>
<evidence type="ECO:0000313" key="6">
    <source>
        <dbReference type="Proteomes" id="UP000637513"/>
    </source>
</evidence>
<accession>A0ABR7MST2</accession>
<comment type="caution">
    <text evidence="5">The sequence shown here is derived from an EMBL/GenBank/DDBJ whole genome shotgun (WGS) entry which is preliminary data.</text>
</comment>
<dbReference type="SUPFAM" id="SSF103190">
    <property type="entry name" value="Sensory domain-like"/>
    <property type="match status" value="1"/>
</dbReference>
<feature type="domain" description="Methyl-accepting transducer" evidence="4">
    <location>
        <begin position="381"/>
        <end position="632"/>
    </location>
</feature>
<reference evidence="5 6" key="1">
    <citation type="submission" date="2020-08" db="EMBL/GenBank/DDBJ databases">
        <title>Genome public.</title>
        <authorList>
            <person name="Liu C."/>
            <person name="Sun Q."/>
        </authorList>
    </citation>
    <scope>NUCLEOTIDE SEQUENCE [LARGE SCALE GENOMIC DNA]</scope>
    <source>
        <strain evidence="5 6">BX3</strain>
    </source>
</reference>
<dbReference type="PANTHER" id="PTHR32089">
    <property type="entry name" value="METHYL-ACCEPTING CHEMOTAXIS PROTEIN MCPB"/>
    <property type="match status" value="1"/>
</dbReference>
<dbReference type="Gene3D" id="1.10.287.950">
    <property type="entry name" value="Methyl-accepting chemotaxis protein"/>
    <property type="match status" value="1"/>
</dbReference>
<dbReference type="EMBL" id="JACRSW010000014">
    <property type="protein sequence ID" value="MBC8556861.1"/>
    <property type="molecule type" value="Genomic_DNA"/>
</dbReference>
<evidence type="ECO:0000259" key="4">
    <source>
        <dbReference type="PROSITE" id="PS50111"/>
    </source>
</evidence>
<proteinExistence type="predicted"/>
<protein>
    <submittedName>
        <fullName evidence="5">Methyl-accepting chemotaxis protein</fullName>
    </submittedName>
</protein>
<dbReference type="SUPFAM" id="SSF58104">
    <property type="entry name" value="Methyl-accepting chemotaxis protein (MCP) signaling domain"/>
    <property type="match status" value="1"/>
</dbReference>
<name>A0ABR7MST2_9FIRM</name>
<dbReference type="PANTHER" id="PTHR32089:SF112">
    <property type="entry name" value="LYSOZYME-LIKE PROTEIN-RELATED"/>
    <property type="match status" value="1"/>
</dbReference>